<accession>A0AAD2PX84</accession>
<name>A0AAD2PX84_9STRA</name>
<feature type="compositionally biased region" description="Polar residues" evidence="1">
    <location>
        <begin position="1"/>
        <end position="19"/>
    </location>
</feature>
<protein>
    <submittedName>
        <fullName evidence="2">Uncharacterized protein</fullName>
    </submittedName>
</protein>
<organism evidence="2 3">
    <name type="scientific">Cylindrotheca closterium</name>
    <dbReference type="NCBI Taxonomy" id="2856"/>
    <lineage>
        <taxon>Eukaryota</taxon>
        <taxon>Sar</taxon>
        <taxon>Stramenopiles</taxon>
        <taxon>Ochrophyta</taxon>
        <taxon>Bacillariophyta</taxon>
        <taxon>Bacillariophyceae</taxon>
        <taxon>Bacillariophycidae</taxon>
        <taxon>Bacillariales</taxon>
        <taxon>Bacillariaceae</taxon>
        <taxon>Cylindrotheca</taxon>
    </lineage>
</organism>
<feature type="region of interest" description="Disordered" evidence="1">
    <location>
        <begin position="1"/>
        <end position="39"/>
    </location>
</feature>
<proteinExistence type="predicted"/>
<dbReference type="Proteomes" id="UP001295423">
    <property type="component" value="Unassembled WGS sequence"/>
</dbReference>
<evidence type="ECO:0000313" key="2">
    <source>
        <dbReference type="EMBL" id="CAJ1965551.1"/>
    </source>
</evidence>
<reference evidence="2" key="1">
    <citation type="submission" date="2023-08" db="EMBL/GenBank/DDBJ databases">
        <authorList>
            <person name="Audoor S."/>
            <person name="Bilcke G."/>
        </authorList>
    </citation>
    <scope>NUCLEOTIDE SEQUENCE</scope>
</reference>
<comment type="caution">
    <text evidence="2">The sequence shown here is derived from an EMBL/GenBank/DDBJ whole genome shotgun (WGS) entry which is preliminary data.</text>
</comment>
<sequence>MTNSFTPCSSSSPLHQRSLGNIRIPSLPDDLLNNSDSPVSQVQGGRLWWIQQGTPQRQERASMSRQQMFERSLFLLDQALEIMEDDTPHGPDKQ</sequence>
<gene>
    <name evidence="2" type="ORF">CYCCA115_LOCUS21168</name>
</gene>
<evidence type="ECO:0000313" key="3">
    <source>
        <dbReference type="Proteomes" id="UP001295423"/>
    </source>
</evidence>
<dbReference type="EMBL" id="CAKOGP040002203">
    <property type="protein sequence ID" value="CAJ1965551.1"/>
    <property type="molecule type" value="Genomic_DNA"/>
</dbReference>
<keyword evidence="3" id="KW-1185">Reference proteome</keyword>
<evidence type="ECO:0000256" key="1">
    <source>
        <dbReference type="SAM" id="MobiDB-lite"/>
    </source>
</evidence>
<dbReference type="AlphaFoldDB" id="A0AAD2PX84"/>